<organism evidence="11 12">
    <name type="scientific">Nocardiopsis lambiniae</name>
    <dbReference type="NCBI Taxonomy" id="3075539"/>
    <lineage>
        <taxon>Bacteria</taxon>
        <taxon>Bacillati</taxon>
        <taxon>Actinomycetota</taxon>
        <taxon>Actinomycetes</taxon>
        <taxon>Streptosporangiales</taxon>
        <taxon>Nocardiopsidaceae</taxon>
        <taxon>Nocardiopsis</taxon>
    </lineage>
</organism>
<dbReference type="PROSITE" id="PS00108">
    <property type="entry name" value="PROTEIN_KINASE_ST"/>
    <property type="match status" value="1"/>
</dbReference>
<protein>
    <recommendedName>
        <fullName evidence="1">non-specific serine/threonine protein kinase</fullName>
        <ecNumber evidence="1">2.7.11.1</ecNumber>
    </recommendedName>
</protein>
<feature type="region of interest" description="Disordered" evidence="8">
    <location>
        <begin position="432"/>
        <end position="489"/>
    </location>
</feature>
<feature type="compositionally biased region" description="Low complexity" evidence="8">
    <location>
        <begin position="278"/>
        <end position="297"/>
    </location>
</feature>
<dbReference type="SUPFAM" id="SSF56112">
    <property type="entry name" value="Protein kinase-like (PK-like)"/>
    <property type="match status" value="1"/>
</dbReference>
<reference evidence="12" key="1">
    <citation type="submission" date="2023-07" db="EMBL/GenBank/DDBJ databases">
        <title>30 novel species of actinomycetes from the DSMZ collection.</title>
        <authorList>
            <person name="Nouioui I."/>
        </authorList>
    </citation>
    <scope>NUCLEOTIDE SEQUENCE [LARGE SCALE GENOMIC DNA]</scope>
    <source>
        <strain evidence="12">DSM 44743</strain>
    </source>
</reference>
<name>A0ABU2MDD2_9ACTN</name>
<feature type="domain" description="Protein kinase" evidence="10">
    <location>
        <begin position="15"/>
        <end position="273"/>
    </location>
</feature>
<evidence type="ECO:0000256" key="2">
    <source>
        <dbReference type="ARBA" id="ARBA00022527"/>
    </source>
</evidence>
<dbReference type="PANTHER" id="PTHR43289:SF6">
    <property type="entry name" value="SERINE_THREONINE-PROTEIN KINASE NEKL-3"/>
    <property type="match status" value="1"/>
</dbReference>
<dbReference type="RefSeq" id="WP_311512851.1">
    <property type="nucleotide sequence ID" value="NZ_JAVREP010000011.1"/>
</dbReference>
<keyword evidence="2" id="KW-0723">Serine/threonine-protein kinase</keyword>
<dbReference type="Proteomes" id="UP001183390">
    <property type="component" value="Unassembled WGS sequence"/>
</dbReference>
<keyword evidence="6 7" id="KW-0067">ATP-binding</keyword>
<dbReference type="Pfam" id="PF00069">
    <property type="entry name" value="Pkinase"/>
    <property type="match status" value="1"/>
</dbReference>
<dbReference type="EMBL" id="JAVREP010000011">
    <property type="protein sequence ID" value="MDT0330281.1"/>
    <property type="molecule type" value="Genomic_DNA"/>
</dbReference>
<keyword evidence="9" id="KW-1133">Transmembrane helix</keyword>
<keyword evidence="12" id="KW-1185">Reference proteome</keyword>
<evidence type="ECO:0000256" key="9">
    <source>
        <dbReference type="SAM" id="Phobius"/>
    </source>
</evidence>
<keyword evidence="3" id="KW-0808">Transferase</keyword>
<dbReference type="Gene3D" id="3.30.200.20">
    <property type="entry name" value="Phosphorylase Kinase, domain 1"/>
    <property type="match status" value="1"/>
</dbReference>
<evidence type="ECO:0000313" key="11">
    <source>
        <dbReference type="EMBL" id="MDT0330281.1"/>
    </source>
</evidence>
<dbReference type="InterPro" id="IPR008271">
    <property type="entry name" value="Ser/Thr_kinase_AS"/>
</dbReference>
<dbReference type="PROSITE" id="PS00107">
    <property type="entry name" value="PROTEIN_KINASE_ATP"/>
    <property type="match status" value="1"/>
</dbReference>
<keyword evidence="4 7" id="KW-0547">Nucleotide-binding</keyword>
<comment type="caution">
    <text evidence="11">The sequence shown here is derived from an EMBL/GenBank/DDBJ whole genome shotgun (WGS) entry which is preliminary data.</text>
</comment>
<feature type="compositionally biased region" description="Pro residues" evidence="8">
    <location>
        <begin position="298"/>
        <end position="318"/>
    </location>
</feature>
<evidence type="ECO:0000259" key="10">
    <source>
        <dbReference type="PROSITE" id="PS50011"/>
    </source>
</evidence>
<feature type="transmembrane region" description="Helical" evidence="9">
    <location>
        <begin position="398"/>
        <end position="422"/>
    </location>
</feature>
<evidence type="ECO:0000313" key="12">
    <source>
        <dbReference type="Proteomes" id="UP001183390"/>
    </source>
</evidence>
<accession>A0ABU2MDD2</accession>
<evidence type="ECO:0000256" key="6">
    <source>
        <dbReference type="ARBA" id="ARBA00022840"/>
    </source>
</evidence>
<keyword evidence="9" id="KW-0472">Membrane</keyword>
<evidence type="ECO:0000256" key="1">
    <source>
        <dbReference type="ARBA" id="ARBA00012513"/>
    </source>
</evidence>
<evidence type="ECO:0000256" key="7">
    <source>
        <dbReference type="PROSITE-ProRule" id="PRU10141"/>
    </source>
</evidence>
<evidence type="ECO:0000256" key="5">
    <source>
        <dbReference type="ARBA" id="ARBA00022777"/>
    </source>
</evidence>
<evidence type="ECO:0000256" key="8">
    <source>
        <dbReference type="SAM" id="MobiDB-lite"/>
    </source>
</evidence>
<dbReference type="PANTHER" id="PTHR43289">
    <property type="entry name" value="MITOGEN-ACTIVATED PROTEIN KINASE KINASE KINASE 20-RELATED"/>
    <property type="match status" value="1"/>
</dbReference>
<evidence type="ECO:0000256" key="3">
    <source>
        <dbReference type="ARBA" id="ARBA00022679"/>
    </source>
</evidence>
<proteinExistence type="predicted"/>
<dbReference type="GO" id="GO:0016301">
    <property type="term" value="F:kinase activity"/>
    <property type="evidence" value="ECO:0007669"/>
    <property type="project" value="UniProtKB-KW"/>
</dbReference>
<dbReference type="InterPro" id="IPR017441">
    <property type="entry name" value="Protein_kinase_ATP_BS"/>
</dbReference>
<gene>
    <name evidence="11" type="ORF">RM479_17845</name>
</gene>
<dbReference type="InterPro" id="IPR011009">
    <property type="entry name" value="Kinase-like_dom_sf"/>
</dbReference>
<dbReference type="Gene3D" id="1.10.510.10">
    <property type="entry name" value="Transferase(Phosphotransferase) domain 1"/>
    <property type="match status" value="1"/>
</dbReference>
<dbReference type="SMART" id="SM00220">
    <property type="entry name" value="S_TKc"/>
    <property type="match status" value="1"/>
</dbReference>
<sequence>MGSEPEPARLLRDRYRLTQELGRGGMGRVWKAHDDDLNRTVAVKEILFGPGLDEDERARAAARARREAQAAAMGSHPNIVTVHDVFEEDGRPWIVMEFLTGCSLHELIRREGARPPETVAEWGIDLLSALDTAHRQGITHRDVKPENVMFTDAGRVVLTDFGIATIADTSTLTQTSGIMGSPAYLAPERLSMSPATPAGDLWSLGATLYHAATGTSPFQREGVPATLNAVLTQEPALRLRSVPLDRAVRGLLTKDPGLRLDSRGCRTLLEAVLERGPAPIGHAPAAGYPAGRRGTPPVSVPRPPSGPAGGPPTTPHPSGPQAAPFGPPPPRTPPGSGPITPPHADSGPLIPPPADPPGSEVTRRFPRSVDPVPRRVAHTRPEPTPPGASGASARGGRLSWPFVVLALGLAFLVATATLVVVLDPWGDPAGTVLSGEDSATPDAEPRQDGGAEGADPDTDAPAESPPTDAGETEDDTGEPSAEGMVWTEDPEGFSVLAPEGWNRRTEGSSIYYESANGDTYLQIDHADHPTDDEYRHVLDQEQGVFDSGRLPGYEQVRIEDVTSGTDFHSVADWEFTWTDAGQDRRVLARNIAVSPGVHYTVAWASPAGAWSEFEGMRTAALDSFAPA</sequence>
<feature type="region of interest" description="Disordered" evidence="8">
    <location>
        <begin position="278"/>
        <end position="395"/>
    </location>
</feature>
<dbReference type="CDD" id="cd14014">
    <property type="entry name" value="STKc_PknB_like"/>
    <property type="match status" value="1"/>
</dbReference>
<keyword evidence="9" id="KW-0812">Transmembrane</keyword>
<feature type="compositionally biased region" description="Pro residues" evidence="8">
    <location>
        <begin position="325"/>
        <end position="341"/>
    </location>
</feature>
<keyword evidence="5 11" id="KW-0418">Kinase</keyword>
<dbReference type="PROSITE" id="PS50011">
    <property type="entry name" value="PROTEIN_KINASE_DOM"/>
    <property type="match status" value="1"/>
</dbReference>
<feature type="binding site" evidence="7">
    <location>
        <position position="44"/>
    </location>
    <ligand>
        <name>ATP</name>
        <dbReference type="ChEBI" id="CHEBI:30616"/>
    </ligand>
</feature>
<evidence type="ECO:0000256" key="4">
    <source>
        <dbReference type="ARBA" id="ARBA00022741"/>
    </source>
</evidence>
<dbReference type="EC" id="2.7.11.1" evidence="1"/>
<dbReference type="InterPro" id="IPR000719">
    <property type="entry name" value="Prot_kinase_dom"/>
</dbReference>